<evidence type="ECO:0000259" key="1">
    <source>
        <dbReference type="PROSITE" id="PS51725"/>
    </source>
</evidence>
<dbReference type="PANTHER" id="PTHR33336:SF3">
    <property type="entry name" value="ABM DOMAIN-CONTAINING PROTEIN"/>
    <property type="match status" value="1"/>
</dbReference>
<organism evidence="2 3">
    <name type="scientific">Pseudonocardia hydrocarbonoxydans</name>
    <dbReference type="NCBI Taxonomy" id="76726"/>
    <lineage>
        <taxon>Bacteria</taxon>
        <taxon>Bacillati</taxon>
        <taxon>Actinomycetota</taxon>
        <taxon>Actinomycetes</taxon>
        <taxon>Pseudonocardiales</taxon>
        <taxon>Pseudonocardiaceae</taxon>
        <taxon>Pseudonocardia</taxon>
    </lineage>
</organism>
<gene>
    <name evidence="2" type="ORF">PHY01_46360</name>
</gene>
<dbReference type="PROSITE" id="PS51725">
    <property type="entry name" value="ABM"/>
    <property type="match status" value="1"/>
</dbReference>
<evidence type="ECO:0000313" key="3">
    <source>
        <dbReference type="Proteomes" id="UP000320338"/>
    </source>
</evidence>
<keyword evidence="2" id="KW-0560">Oxidoreductase</keyword>
<dbReference type="InterPro" id="IPR011008">
    <property type="entry name" value="Dimeric_a/b-barrel"/>
</dbReference>
<keyword evidence="3" id="KW-1185">Reference proteome</keyword>
<dbReference type="Proteomes" id="UP000320338">
    <property type="component" value="Unassembled WGS sequence"/>
</dbReference>
<sequence>MILINVKFPIRPEKVDEWLPLAESYATAVNAEEGCVFFEWSRGLADPLEFVTIECFRDAEAGGAHTKTAHFADFVEKAPDLVSRQPQIIYVDDEQVKGWGPMGEITPR</sequence>
<feature type="domain" description="ABM" evidence="1">
    <location>
        <begin position="2"/>
        <end position="91"/>
    </location>
</feature>
<dbReference type="InterPro" id="IPR007138">
    <property type="entry name" value="ABM_dom"/>
</dbReference>
<dbReference type="Pfam" id="PF03992">
    <property type="entry name" value="ABM"/>
    <property type="match status" value="1"/>
</dbReference>
<dbReference type="SUPFAM" id="SSF54909">
    <property type="entry name" value="Dimeric alpha+beta barrel"/>
    <property type="match status" value="1"/>
</dbReference>
<reference evidence="2 3" key="1">
    <citation type="submission" date="2019-06" db="EMBL/GenBank/DDBJ databases">
        <title>Whole genome shotgun sequence of Pseudonocardia hydrocarbonoxydans NBRC 14498.</title>
        <authorList>
            <person name="Hosoyama A."/>
            <person name="Uohara A."/>
            <person name="Ohji S."/>
            <person name="Ichikawa N."/>
        </authorList>
    </citation>
    <scope>NUCLEOTIDE SEQUENCE [LARGE SCALE GENOMIC DNA]</scope>
    <source>
        <strain evidence="2 3">NBRC 14498</strain>
    </source>
</reference>
<protein>
    <submittedName>
        <fullName evidence="2">Antibiotic biosynthesis monooxygenase</fullName>
    </submittedName>
</protein>
<dbReference type="OrthoDB" id="8452260at2"/>
<dbReference type="AlphaFoldDB" id="A0A4Y3WU36"/>
<accession>A0A4Y3WU36</accession>
<evidence type="ECO:0000313" key="2">
    <source>
        <dbReference type="EMBL" id="GEC22353.1"/>
    </source>
</evidence>
<dbReference type="PANTHER" id="PTHR33336">
    <property type="entry name" value="QUINOL MONOOXYGENASE YGIN-RELATED"/>
    <property type="match status" value="1"/>
</dbReference>
<name>A0A4Y3WU36_9PSEU</name>
<dbReference type="InterPro" id="IPR050744">
    <property type="entry name" value="AI-2_Isomerase_LsrG"/>
</dbReference>
<dbReference type="RefSeq" id="WP_141281780.1">
    <property type="nucleotide sequence ID" value="NZ_BAAARZ010000028.1"/>
</dbReference>
<dbReference type="Gene3D" id="3.30.70.100">
    <property type="match status" value="1"/>
</dbReference>
<keyword evidence="2" id="KW-0503">Monooxygenase</keyword>
<dbReference type="GO" id="GO:0004497">
    <property type="term" value="F:monooxygenase activity"/>
    <property type="evidence" value="ECO:0007669"/>
    <property type="project" value="UniProtKB-KW"/>
</dbReference>
<dbReference type="EMBL" id="BJNG01000043">
    <property type="protein sequence ID" value="GEC22353.1"/>
    <property type="molecule type" value="Genomic_DNA"/>
</dbReference>
<comment type="caution">
    <text evidence="2">The sequence shown here is derived from an EMBL/GenBank/DDBJ whole genome shotgun (WGS) entry which is preliminary data.</text>
</comment>
<proteinExistence type="predicted"/>